<dbReference type="InParanoid" id="A0A0C3B7L7"/>
<keyword evidence="3" id="KW-0349">Heme</keyword>
<name>A0A0C3B7L7_PILCF</name>
<dbReference type="Gene3D" id="1.10.630.10">
    <property type="entry name" value="Cytochrome P450"/>
    <property type="match status" value="1"/>
</dbReference>
<keyword evidence="7" id="KW-0503">Monooxygenase</keyword>
<accession>A0A0C3B7L7</accession>
<dbReference type="InterPro" id="IPR050364">
    <property type="entry name" value="Cytochrome_P450_fung"/>
</dbReference>
<evidence type="ECO:0000256" key="5">
    <source>
        <dbReference type="ARBA" id="ARBA00023002"/>
    </source>
</evidence>
<evidence type="ECO:0000256" key="4">
    <source>
        <dbReference type="ARBA" id="ARBA00022723"/>
    </source>
</evidence>
<evidence type="ECO:0008006" key="10">
    <source>
        <dbReference type="Google" id="ProtNLM"/>
    </source>
</evidence>
<protein>
    <recommendedName>
        <fullName evidence="10">Cytochrome P450</fullName>
    </recommendedName>
</protein>
<evidence type="ECO:0000256" key="3">
    <source>
        <dbReference type="ARBA" id="ARBA00022617"/>
    </source>
</evidence>
<dbReference type="PANTHER" id="PTHR46300">
    <property type="entry name" value="P450, PUTATIVE (EUROFUNG)-RELATED-RELATED"/>
    <property type="match status" value="1"/>
</dbReference>
<keyword evidence="6" id="KW-0408">Iron</keyword>
<organism evidence="8 9">
    <name type="scientific">Piloderma croceum (strain F 1598)</name>
    <dbReference type="NCBI Taxonomy" id="765440"/>
    <lineage>
        <taxon>Eukaryota</taxon>
        <taxon>Fungi</taxon>
        <taxon>Dikarya</taxon>
        <taxon>Basidiomycota</taxon>
        <taxon>Agaricomycotina</taxon>
        <taxon>Agaricomycetes</taxon>
        <taxon>Agaricomycetidae</taxon>
        <taxon>Atheliales</taxon>
        <taxon>Atheliaceae</taxon>
        <taxon>Piloderma</taxon>
    </lineage>
</organism>
<sequence length="75" mass="8448">SSYRKAPLPPGSKPLPLIRNLFDMPHSDKYKMYAKWGEQYGDVVHVGVLNMHIVILNSFHAVSKLLDACSSIYSD</sequence>
<keyword evidence="4" id="KW-0479">Metal-binding</keyword>
<dbReference type="STRING" id="765440.A0A0C3B7L7"/>
<comment type="similarity">
    <text evidence="2">Belongs to the cytochrome P450 family.</text>
</comment>
<feature type="non-terminal residue" evidence="8">
    <location>
        <position position="75"/>
    </location>
</feature>
<feature type="non-terminal residue" evidence="8">
    <location>
        <position position="1"/>
    </location>
</feature>
<evidence type="ECO:0000256" key="1">
    <source>
        <dbReference type="ARBA" id="ARBA00001971"/>
    </source>
</evidence>
<evidence type="ECO:0000313" key="9">
    <source>
        <dbReference type="Proteomes" id="UP000054166"/>
    </source>
</evidence>
<gene>
    <name evidence="8" type="ORF">PILCRDRAFT_33095</name>
</gene>
<dbReference type="AlphaFoldDB" id="A0A0C3B7L7"/>
<reference evidence="9" key="2">
    <citation type="submission" date="2015-01" db="EMBL/GenBank/DDBJ databases">
        <title>Evolutionary Origins and Diversification of the Mycorrhizal Mutualists.</title>
        <authorList>
            <consortium name="DOE Joint Genome Institute"/>
            <consortium name="Mycorrhizal Genomics Consortium"/>
            <person name="Kohler A."/>
            <person name="Kuo A."/>
            <person name="Nagy L.G."/>
            <person name="Floudas D."/>
            <person name="Copeland A."/>
            <person name="Barry K.W."/>
            <person name="Cichocki N."/>
            <person name="Veneault-Fourrey C."/>
            <person name="LaButti K."/>
            <person name="Lindquist E.A."/>
            <person name="Lipzen A."/>
            <person name="Lundell T."/>
            <person name="Morin E."/>
            <person name="Murat C."/>
            <person name="Riley R."/>
            <person name="Ohm R."/>
            <person name="Sun H."/>
            <person name="Tunlid A."/>
            <person name="Henrissat B."/>
            <person name="Grigoriev I.V."/>
            <person name="Hibbett D.S."/>
            <person name="Martin F."/>
        </authorList>
    </citation>
    <scope>NUCLEOTIDE SEQUENCE [LARGE SCALE GENOMIC DNA]</scope>
    <source>
        <strain evidence="9">F 1598</strain>
    </source>
</reference>
<dbReference type="Proteomes" id="UP000054166">
    <property type="component" value="Unassembled WGS sequence"/>
</dbReference>
<dbReference type="GO" id="GO:0004497">
    <property type="term" value="F:monooxygenase activity"/>
    <property type="evidence" value="ECO:0007669"/>
    <property type="project" value="UniProtKB-KW"/>
</dbReference>
<evidence type="ECO:0000313" key="8">
    <source>
        <dbReference type="EMBL" id="KIM82253.1"/>
    </source>
</evidence>
<dbReference type="HOGENOM" id="CLU_001570_21_4_1"/>
<dbReference type="OrthoDB" id="1055148at2759"/>
<reference evidence="8 9" key="1">
    <citation type="submission" date="2014-04" db="EMBL/GenBank/DDBJ databases">
        <authorList>
            <consortium name="DOE Joint Genome Institute"/>
            <person name="Kuo A."/>
            <person name="Tarkka M."/>
            <person name="Buscot F."/>
            <person name="Kohler A."/>
            <person name="Nagy L.G."/>
            <person name="Floudas D."/>
            <person name="Copeland A."/>
            <person name="Barry K.W."/>
            <person name="Cichocki N."/>
            <person name="Veneault-Fourrey C."/>
            <person name="LaButti K."/>
            <person name="Lindquist E.A."/>
            <person name="Lipzen A."/>
            <person name="Lundell T."/>
            <person name="Morin E."/>
            <person name="Murat C."/>
            <person name="Sun H."/>
            <person name="Tunlid A."/>
            <person name="Henrissat B."/>
            <person name="Grigoriev I.V."/>
            <person name="Hibbett D.S."/>
            <person name="Martin F."/>
            <person name="Nordberg H.P."/>
            <person name="Cantor M.N."/>
            <person name="Hua S.X."/>
        </authorList>
    </citation>
    <scope>NUCLEOTIDE SEQUENCE [LARGE SCALE GENOMIC DNA]</scope>
    <source>
        <strain evidence="8 9">F 1598</strain>
    </source>
</reference>
<keyword evidence="5" id="KW-0560">Oxidoreductase</keyword>
<evidence type="ECO:0000256" key="7">
    <source>
        <dbReference type="ARBA" id="ARBA00023033"/>
    </source>
</evidence>
<evidence type="ECO:0000256" key="2">
    <source>
        <dbReference type="ARBA" id="ARBA00010617"/>
    </source>
</evidence>
<dbReference type="EMBL" id="KN832995">
    <property type="protein sequence ID" value="KIM82253.1"/>
    <property type="molecule type" value="Genomic_DNA"/>
</dbReference>
<keyword evidence="9" id="KW-1185">Reference proteome</keyword>
<evidence type="ECO:0000256" key="6">
    <source>
        <dbReference type="ARBA" id="ARBA00023004"/>
    </source>
</evidence>
<dbReference type="SUPFAM" id="SSF48264">
    <property type="entry name" value="Cytochrome P450"/>
    <property type="match status" value="1"/>
</dbReference>
<dbReference type="GO" id="GO:0005506">
    <property type="term" value="F:iron ion binding"/>
    <property type="evidence" value="ECO:0007669"/>
    <property type="project" value="InterPro"/>
</dbReference>
<dbReference type="GO" id="GO:0020037">
    <property type="term" value="F:heme binding"/>
    <property type="evidence" value="ECO:0007669"/>
    <property type="project" value="InterPro"/>
</dbReference>
<comment type="cofactor">
    <cofactor evidence="1">
        <name>heme</name>
        <dbReference type="ChEBI" id="CHEBI:30413"/>
    </cofactor>
</comment>
<dbReference type="GO" id="GO:0016705">
    <property type="term" value="F:oxidoreductase activity, acting on paired donors, with incorporation or reduction of molecular oxygen"/>
    <property type="evidence" value="ECO:0007669"/>
    <property type="project" value="InterPro"/>
</dbReference>
<dbReference type="InterPro" id="IPR036396">
    <property type="entry name" value="Cyt_P450_sf"/>
</dbReference>
<proteinExistence type="inferred from homology"/>